<dbReference type="RefSeq" id="WP_025218982.1">
    <property type="nucleotide sequence ID" value="NZ_PYUE01000001.1"/>
</dbReference>
<dbReference type="Gene3D" id="1.10.357.10">
    <property type="entry name" value="Tetracycline Repressor, domain 2"/>
    <property type="match status" value="1"/>
</dbReference>
<evidence type="ECO:0000256" key="2">
    <source>
        <dbReference type="ARBA" id="ARBA00023125"/>
    </source>
</evidence>
<protein>
    <submittedName>
        <fullName evidence="5">TetR/AcrR family transcriptional regulator</fullName>
    </submittedName>
</protein>
<evidence type="ECO:0000313" key="6">
    <source>
        <dbReference type="Proteomes" id="UP000308330"/>
    </source>
</evidence>
<proteinExistence type="predicted"/>
<dbReference type="PROSITE" id="PS50977">
    <property type="entry name" value="HTH_TETR_2"/>
    <property type="match status" value="1"/>
</dbReference>
<dbReference type="Pfam" id="PF00440">
    <property type="entry name" value="TetR_N"/>
    <property type="match status" value="1"/>
</dbReference>
<dbReference type="PANTHER" id="PTHR43479">
    <property type="entry name" value="ACREF/ENVCD OPERON REPRESSOR-RELATED"/>
    <property type="match status" value="1"/>
</dbReference>
<evidence type="ECO:0000256" key="3">
    <source>
        <dbReference type="PROSITE-ProRule" id="PRU00335"/>
    </source>
</evidence>
<evidence type="ECO:0000256" key="1">
    <source>
        <dbReference type="ARBA" id="ARBA00022491"/>
    </source>
</evidence>
<evidence type="ECO:0000313" key="5">
    <source>
        <dbReference type="EMBL" id="TKI48062.1"/>
    </source>
</evidence>
<keyword evidence="6" id="KW-1185">Reference proteome</keyword>
<comment type="caution">
    <text evidence="5">The sequence shown here is derived from an EMBL/GenBank/DDBJ whole genome shotgun (WGS) entry which is preliminary data.</text>
</comment>
<sequence>MKNKQAERSEETKRQIVTSAGRLFSEKGYDSVTIRAIAKDAGCSHTTIYLYFKDKEELLHHLSMPPLQELHQQFLYLSNLSTLSSEDKLKQISLEYIQFCLQNRNLYDIFFNTKSTRVDEDNPKLEINRLRIELFDIMKKLIQECLAISNENQLLAFSRIYFFNLNGILSTYSYQHEPLNVLIERLNPTFNLSIEILLLGIKEKLKRGNENES</sequence>
<evidence type="ECO:0000259" key="4">
    <source>
        <dbReference type="PROSITE" id="PS50977"/>
    </source>
</evidence>
<keyword evidence="1" id="KW-0678">Repressor</keyword>
<dbReference type="PANTHER" id="PTHR43479:SF11">
    <property type="entry name" value="ACREF_ENVCD OPERON REPRESSOR-RELATED"/>
    <property type="match status" value="1"/>
</dbReference>
<dbReference type="Proteomes" id="UP000308330">
    <property type="component" value="Unassembled WGS sequence"/>
</dbReference>
<dbReference type="InterPro" id="IPR050624">
    <property type="entry name" value="HTH-type_Tx_Regulator"/>
</dbReference>
<organism evidence="5 6">
    <name type="scientific">Lysinibacillus tabacifolii</name>
    <dbReference type="NCBI Taxonomy" id="1173107"/>
    <lineage>
        <taxon>Bacteria</taxon>
        <taxon>Bacillati</taxon>
        <taxon>Bacillota</taxon>
        <taxon>Bacilli</taxon>
        <taxon>Bacillales</taxon>
        <taxon>Bacillaceae</taxon>
        <taxon>Lysinibacillus</taxon>
    </lineage>
</organism>
<dbReference type="InterPro" id="IPR009057">
    <property type="entry name" value="Homeodomain-like_sf"/>
</dbReference>
<dbReference type="PRINTS" id="PR00455">
    <property type="entry name" value="HTHTETR"/>
</dbReference>
<accession>A0ABY2T0P1</accession>
<name>A0ABY2T0P1_9BACI</name>
<feature type="domain" description="HTH tetR-type" evidence="4">
    <location>
        <begin position="10"/>
        <end position="70"/>
    </location>
</feature>
<dbReference type="EMBL" id="SZPT01000002">
    <property type="protein sequence ID" value="TKI48062.1"/>
    <property type="molecule type" value="Genomic_DNA"/>
</dbReference>
<gene>
    <name evidence="5" type="ORF">FC748_10500</name>
</gene>
<keyword evidence="2 3" id="KW-0238">DNA-binding</keyword>
<dbReference type="SUPFAM" id="SSF46689">
    <property type="entry name" value="Homeodomain-like"/>
    <property type="match status" value="1"/>
</dbReference>
<feature type="DNA-binding region" description="H-T-H motif" evidence="3">
    <location>
        <begin position="33"/>
        <end position="52"/>
    </location>
</feature>
<reference evidence="5 6" key="1">
    <citation type="submission" date="2019-04" db="EMBL/GenBank/DDBJ databases">
        <title>Lysinibacillus genome sequencing.</title>
        <authorList>
            <person name="Dunlap C."/>
        </authorList>
    </citation>
    <scope>NUCLEOTIDE SEQUENCE [LARGE SCALE GENOMIC DNA]</scope>
    <source>
        <strain evidence="5 6">KCTC 33042</strain>
    </source>
</reference>
<dbReference type="InterPro" id="IPR001647">
    <property type="entry name" value="HTH_TetR"/>
</dbReference>